<dbReference type="GeneID" id="106758412"/>
<sequence length="349" mass="39518">MEATLGQTWDRYKSLLRKTHVHGFDDTVVVLSFLGGLGTQTKLMLDASAGGNIKQKTAEEAYELIESMVANDNETHSERGVLLQQKGRRPKKKSTTWAINSNTAKVSGLNNSTSRLEEMFEKIMLEQDSTIKHNEAGFRNFEMQISQLAKRLEDKADNQFRANIEVNPKEDCKAIVSVVEIPVYARRIKHYLGEKIDFDKKFNDEQGSCSDVLEKVSPPKVKDPGGFKVPCTIKSVKIGKALLDLGSSINMMPLFMLKKIGCLRLKQPKVSLIMADGSSKKPYGVVKDVVMRIRRLKFLVDFVVMEMKEDEKIPIILGRSFMKAAKVVINVDDGLIMMFLKIRRFKLRR</sequence>
<dbReference type="Pfam" id="PF13650">
    <property type="entry name" value="Asp_protease_2"/>
    <property type="match status" value="1"/>
</dbReference>
<dbReference type="PANTHER" id="PTHR33067:SF9">
    <property type="entry name" value="RNA-DIRECTED DNA POLYMERASE"/>
    <property type="match status" value="1"/>
</dbReference>
<protein>
    <submittedName>
        <fullName evidence="2">Uncharacterized protein LOC106758412</fullName>
    </submittedName>
</protein>
<evidence type="ECO:0000313" key="1">
    <source>
        <dbReference type="Proteomes" id="UP000087766"/>
    </source>
</evidence>
<dbReference type="InterPro" id="IPR021109">
    <property type="entry name" value="Peptidase_aspartic_dom_sf"/>
</dbReference>
<dbReference type="AlphaFoldDB" id="A0A1S3TSS1"/>
<dbReference type="OrthoDB" id="1702682at2759"/>
<reference evidence="2" key="2">
    <citation type="submission" date="2025-08" db="UniProtKB">
        <authorList>
            <consortium name="RefSeq"/>
        </authorList>
    </citation>
    <scope>IDENTIFICATION</scope>
    <source>
        <tissue evidence="2">Leaf</tissue>
    </source>
</reference>
<dbReference type="Gene3D" id="2.40.70.10">
    <property type="entry name" value="Acid Proteases"/>
    <property type="match status" value="1"/>
</dbReference>
<proteinExistence type="predicted"/>
<keyword evidence="1" id="KW-1185">Reference proteome</keyword>
<dbReference type="PANTHER" id="PTHR33067">
    <property type="entry name" value="RNA-DIRECTED DNA POLYMERASE-RELATED"/>
    <property type="match status" value="1"/>
</dbReference>
<name>A0A1S3TSS1_VIGRR</name>
<evidence type="ECO:0000313" key="2">
    <source>
        <dbReference type="RefSeq" id="XP_014496828.1"/>
    </source>
</evidence>
<dbReference type="KEGG" id="vra:106758412"/>
<dbReference type="RefSeq" id="XP_014496828.1">
    <property type="nucleotide sequence ID" value="XM_014641342.1"/>
</dbReference>
<dbReference type="SUPFAM" id="SSF50630">
    <property type="entry name" value="Acid proteases"/>
    <property type="match status" value="1"/>
</dbReference>
<accession>A0A1S3TSS1</accession>
<dbReference type="Proteomes" id="UP000087766">
    <property type="component" value="Chromosome 1"/>
</dbReference>
<dbReference type="CDD" id="cd00303">
    <property type="entry name" value="retropepsin_like"/>
    <property type="match status" value="1"/>
</dbReference>
<reference evidence="1" key="1">
    <citation type="journal article" date="2014" name="Nat. Commun.">
        <title>Genome sequence of mungbean and insights into evolution within Vigna species.</title>
        <authorList>
            <person name="Kang Y.J."/>
            <person name="Kim S.K."/>
            <person name="Kim M.Y."/>
            <person name="Lestari P."/>
            <person name="Kim K.H."/>
            <person name="Ha B.K."/>
            <person name="Jun T.H."/>
            <person name="Hwang W.J."/>
            <person name="Lee T."/>
            <person name="Lee J."/>
            <person name="Shim S."/>
            <person name="Yoon M.Y."/>
            <person name="Jang Y.E."/>
            <person name="Han K.S."/>
            <person name="Taeprayoon P."/>
            <person name="Yoon N."/>
            <person name="Somta P."/>
            <person name="Tanya P."/>
            <person name="Kim K.S."/>
            <person name="Gwag J.G."/>
            <person name="Moon J.K."/>
            <person name="Lee Y.H."/>
            <person name="Park B.S."/>
            <person name="Bombarely A."/>
            <person name="Doyle J.J."/>
            <person name="Jackson S.A."/>
            <person name="Schafleitner R."/>
            <person name="Srinives P."/>
            <person name="Varshney R.K."/>
            <person name="Lee S.H."/>
        </authorList>
    </citation>
    <scope>NUCLEOTIDE SEQUENCE [LARGE SCALE GENOMIC DNA]</scope>
    <source>
        <strain evidence="1">cv. VC1973A</strain>
    </source>
</reference>
<gene>
    <name evidence="2" type="primary">LOC106758412</name>
</gene>
<organism evidence="1 2">
    <name type="scientific">Vigna radiata var. radiata</name>
    <name type="common">Mung bean</name>
    <name type="synonym">Phaseolus aureus</name>
    <dbReference type="NCBI Taxonomy" id="3916"/>
    <lineage>
        <taxon>Eukaryota</taxon>
        <taxon>Viridiplantae</taxon>
        <taxon>Streptophyta</taxon>
        <taxon>Embryophyta</taxon>
        <taxon>Tracheophyta</taxon>
        <taxon>Spermatophyta</taxon>
        <taxon>Magnoliopsida</taxon>
        <taxon>eudicotyledons</taxon>
        <taxon>Gunneridae</taxon>
        <taxon>Pentapetalae</taxon>
        <taxon>rosids</taxon>
        <taxon>fabids</taxon>
        <taxon>Fabales</taxon>
        <taxon>Fabaceae</taxon>
        <taxon>Papilionoideae</taxon>
        <taxon>50 kb inversion clade</taxon>
        <taxon>NPAAA clade</taxon>
        <taxon>indigoferoid/millettioid clade</taxon>
        <taxon>Phaseoleae</taxon>
        <taxon>Vigna</taxon>
    </lineage>
</organism>